<dbReference type="PANTHER" id="PTHR10605:SF56">
    <property type="entry name" value="BIFUNCTIONAL HEPARAN SULFATE N-DEACETYLASE_N-SULFOTRANSFERASE"/>
    <property type="match status" value="1"/>
</dbReference>
<dbReference type="InterPro" id="IPR027417">
    <property type="entry name" value="P-loop_NTPase"/>
</dbReference>
<keyword evidence="1" id="KW-0808">Transferase</keyword>
<dbReference type="AlphaFoldDB" id="A0A0S1XFC5"/>
<keyword evidence="2" id="KW-0325">Glycoprotein</keyword>
<evidence type="ECO:0000313" key="4">
    <source>
        <dbReference type="EMBL" id="ALM76392.1"/>
    </source>
</evidence>
<dbReference type="GO" id="GO:0008146">
    <property type="term" value="F:sulfotransferase activity"/>
    <property type="evidence" value="ECO:0007669"/>
    <property type="project" value="InterPro"/>
</dbReference>
<evidence type="ECO:0000313" key="5">
    <source>
        <dbReference type="Proteomes" id="UP000066042"/>
    </source>
</evidence>
<gene>
    <name evidence="4" type="ORF">TBCH5v1_2501</name>
</gene>
<dbReference type="Pfam" id="PF00685">
    <property type="entry name" value="Sulfotransfer_1"/>
    <property type="match status" value="1"/>
</dbReference>
<dbReference type="SUPFAM" id="SSF52540">
    <property type="entry name" value="P-loop containing nucleoside triphosphate hydrolases"/>
    <property type="match status" value="1"/>
</dbReference>
<dbReference type="Proteomes" id="UP000066042">
    <property type="component" value="Chromosome"/>
</dbReference>
<dbReference type="PATRIC" id="fig|55802.8.peg.2487"/>
<evidence type="ECO:0000256" key="2">
    <source>
        <dbReference type="ARBA" id="ARBA00023180"/>
    </source>
</evidence>
<organism evidence="4 5">
    <name type="scientific">Thermococcus barophilus</name>
    <dbReference type="NCBI Taxonomy" id="55802"/>
    <lineage>
        <taxon>Archaea</taxon>
        <taxon>Methanobacteriati</taxon>
        <taxon>Methanobacteriota</taxon>
        <taxon>Thermococci</taxon>
        <taxon>Thermococcales</taxon>
        <taxon>Thermococcaceae</taxon>
        <taxon>Thermococcus</taxon>
    </lineage>
</organism>
<dbReference type="EMBL" id="CP013050">
    <property type="protein sequence ID" value="ALM76392.1"/>
    <property type="molecule type" value="Genomic_DNA"/>
</dbReference>
<feature type="domain" description="Sulfotransferase" evidence="3">
    <location>
        <begin position="12"/>
        <end position="199"/>
    </location>
</feature>
<dbReference type="PANTHER" id="PTHR10605">
    <property type="entry name" value="HEPARAN SULFATE SULFOTRANSFERASE"/>
    <property type="match status" value="1"/>
</dbReference>
<dbReference type="Gene3D" id="3.40.50.300">
    <property type="entry name" value="P-loop containing nucleotide triphosphate hydrolases"/>
    <property type="match status" value="1"/>
</dbReference>
<sequence length="294" mass="35679">MKKLWEVSRVLPNFLICGTQKGGTTALYHYLKEHPQVFMPKWKELHFFDQKLERGLAWYERQFQGAPKRARAIGEATPEYMYFEWIPEKIHELIPDVKLIFILRNPVDRAYSHYWHEIKLCYETLSFEKAIEMEEERLSSGDFYSRLHYSYKDRGKYIEQLKRFRRYFSKDQMLVLLNDELKSNPVGTMRIVFEFLEIDPKFISPSWNKMKHIGLRPRFWLLQRSIASLPPRLIDVMMEIVKYQPIKSIVQKVAYKPGYPPMNPRTRERLLKYFKPYNQKLEKFLGRPLYNWYV</sequence>
<protein>
    <recommendedName>
        <fullName evidence="3">Sulfotransferase domain-containing protein</fullName>
    </recommendedName>
</protein>
<proteinExistence type="predicted"/>
<evidence type="ECO:0000259" key="3">
    <source>
        <dbReference type="Pfam" id="PF00685"/>
    </source>
</evidence>
<reference evidence="4 5" key="1">
    <citation type="journal article" date="2016" name="Genome Announc.">
        <title>Complete genome sequence of the hyperthermophilic and piezophilic archaeon Thermococcus barophilus Ch5, capable of growth at the expense of hydrogenogenesis from carbon monoxide and formate.</title>
        <authorList>
            <person name="Oger P."/>
            <person name="Sokolova T.G."/>
            <person name="Kozhevnikova D.A."/>
            <person name="Taranov E.A."/>
            <person name="Vannier P."/>
            <person name="Lee H.S."/>
            <person name="Kwon K.K."/>
            <person name="Kang S.G."/>
            <person name="Lee J.H."/>
            <person name="Bonch-Osmolovskaya E.A."/>
            <person name="Lebedinsky A.V."/>
        </authorList>
    </citation>
    <scope>NUCLEOTIDE SEQUENCE [LARGE SCALE GENOMIC DNA]</scope>
    <source>
        <strain evidence="5">Ch5</strain>
    </source>
</reference>
<dbReference type="InterPro" id="IPR037359">
    <property type="entry name" value="NST/OST"/>
</dbReference>
<name>A0A0S1XFC5_THEBA</name>
<dbReference type="InterPro" id="IPR000863">
    <property type="entry name" value="Sulfotransferase_dom"/>
</dbReference>
<evidence type="ECO:0000256" key="1">
    <source>
        <dbReference type="ARBA" id="ARBA00022679"/>
    </source>
</evidence>
<dbReference type="STRING" id="55802.TBCH5v1_2501"/>
<accession>A0A0S1XFC5</accession>